<organism evidence="2 3">
    <name type="scientific">Marasmius oreades</name>
    <name type="common">fairy-ring Marasmius</name>
    <dbReference type="NCBI Taxonomy" id="181124"/>
    <lineage>
        <taxon>Eukaryota</taxon>
        <taxon>Fungi</taxon>
        <taxon>Dikarya</taxon>
        <taxon>Basidiomycota</taxon>
        <taxon>Agaricomycotina</taxon>
        <taxon>Agaricomycetes</taxon>
        <taxon>Agaricomycetidae</taxon>
        <taxon>Agaricales</taxon>
        <taxon>Marasmiineae</taxon>
        <taxon>Marasmiaceae</taxon>
        <taxon>Marasmius</taxon>
    </lineage>
</organism>
<dbReference type="KEGG" id="more:E1B28_011109"/>
<sequence>MTGIENPAQPLTIQQKEFLVKKNSLSNNERQPRTCVSDLVITLFSKLAIIPKIKKIHDIKAKNEERRMKDIAFLQGDSLDPASPQASVWDLSTDELQELVDSKDMLEEARPYLEGKVYKELLEMQKKLEPKASSDESDKSRLYAPDFEEIEYTSMDSPDIEFPTDLIVSLNHNPKKSPYLGIFHPESLRIIVRELASIKTKKVASLRSDKKTTILDLDDLLGKLKVKTDDPFEGLPDAYDCIEAMEGLCRFESIRDSKGEKGIHYKFMHAHCLYFKNKPDSKKYYKWWKPVELELRQRRFESMVKFSRPAYDDQWILMQAKADAEMASESKWAELELRMARHCEEDVRKRKSYPNRDDDSRDSRFRRPFQSGNGGNSSSDLYCIACSRRGHSAKTHSTSDPSPLWVSLKHKILYHPVSQKPLCGRFNIFSTSKGDRDGKCTDCNSEHVCSFCGKSDHHALGWKCRQKPYERR</sequence>
<name>A0A9P7RU20_9AGAR</name>
<accession>A0A9P7RU20</accession>
<dbReference type="EMBL" id="CM032187">
    <property type="protein sequence ID" value="KAG7089423.1"/>
    <property type="molecule type" value="Genomic_DNA"/>
</dbReference>
<feature type="region of interest" description="Disordered" evidence="1">
    <location>
        <begin position="348"/>
        <end position="376"/>
    </location>
</feature>
<comment type="caution">
    <text evidence="2">The sequence shown here is derived from an EMBL/GenBank/DDBJ whole genome shotgun (WGS) entry which is preliminary data.</text>
</comment>
<evidence type="ECO:0000313" key="3">
    <source>
        <dbReference type="Proteomes" id="UP001049176"/>
    </source>
</evidence>
<dbReference type="GeneID" id="66080184"/>
<reference evidence="2" key="1">
    <citation type="journal article" date="2021" name="Genome Biol. Evol.">
        <title>The assembled and annotated genome of the fairy-ring fungus Marasmius oreades.</title>
        <authorList>
            <person name="Hiltunen M."/>
            <person name="Ament-Velasquez S.L."/>
            <person name="Johannesson H."/>
        </authorList>
    </citation>
    <scope>NUCLEOTIDE SEQUENCE</scope>
    <source>
        <strain evidence="2">03SP1</strain>
    </source>
</reference>
<dbReference type="Proteomes" id="UP001049176">
    <property type="component" value="Chromosome 7"/>
</dbReference>
<keyword evidence="3" id="KW-1185">Reference proteome</keyword>
<feature type="compositionally biased region" description="Basic and acidic residues" evidence="1">
    <location>
        <begin position="348"/>
        <end position="365"/>
    </location>
</feature>
<dbReference type="RefSeq" id="XP_043005893.1">
    <property type="nucleotide sequence ID" value="XM_043160786.1"/>
</dbReference>
<evidence type="ECO:0000256" key="1">
    <source>
        <dbReference type="SAM" id="MobiDB-lite"/>
    </source>
</evidence>
<dbReference type="OrthoDB" id="3018573at2759"/>
<dbReference type="AlphaFoldDB" id="A0A9P7RU20"/>
<gene>
    <name evidence="2" type="ORF">E1B28_011109</name>
</gene>
<protein>
    <submittedName>
        <fullName evidence="2">Uncharacterized protein</fullName>
    </submittedName>
</protein>
<proteinExistence type="predicted"/>
<evidence type="ECO:0000313" key="2">
    <source>
        <dbReference type="EMBL" id="KAG7089423.1"/>
    </source>
</evidence>